<evidence type="ECO:0000313" key="2">
    <source>
        <dbReference type="EMBL" id="MBE9040203.1"/>
    </source>
</evidence>
<organism evidence="2 3">
    <name type="scientific">Zarconia navalis LEGE 11467</name>
    <dbReference type="NCBI Taxonomy" id="1828826"/>
    <lineage>
        <taxon>Bacteria</taxon>
        <taxon>Bacillati</taxon>
        <taxon>Cyanobacteriota</taxon>
        <taxon>Cyanophyceae</taxon>
        <taxon>Oscillatoriophycideae</taxon>
        <taxon>Oscillatoriales</taxon>
        <taxon>Oscillatoriales incertae sedis</taxon>
        <taxon>Zarconia</taxon>
        <taxon>Zarconia navalis</taxon>
    </lineage>
</organism>
<reference evidence="2" key="1">
    <citation type="submission" date="2020-10" db="EMBL/GenBank/DDBJ databases">
        <authorList>
            <person name="Castelo-Branco R."/>
            <person name="Eusebio N."/>
            <person name="Adriana R."/>
            <person name="Vieira A."/>
            <person name="Brugerolle De Fraissinette N."/>
            <person name="Rezende De Castro R."/>
            <person name="Schneider M.P."/>
            <person name="Vasconcelos V."/>
            <person name="Leao P.N."/>
        </authorList>
    </citation>
    <scope>NUCLEOTIDE SEQUENCE</scope>
    <source>
        <strain evidence="2">LEGE 11467</strain>
    </source>
</reference>
<dbReference type="Proteomes" id="UP000621799">
    <property type="component" value="Unassembled WGS sequence"/>
</dbReference>
<evidence type="ECO:0000256" key="1">
    <source>
        <dbReference type="SAM" id="Coils"/>
    </source>
</evidence>
<name>A0A928VVT2_9CYAN</name>
<feature type="coiled-coil region" evidence="1">
    <location>
        <begin position="375"/>
        <end position="418"/>
    </location>
</feature>
<dbReference type="EMBL" id="JADEXN010000063">
    <property type="protein sequence ID" value="MBE9040203.1"/>
    <property type="molecule type" value="Genomic_DNA"/>
</dbReference>
<keyword evidence="1" id="KW-0175">Coiled coil</keyword>
<dbReference type="Pfam" id="PF10134">
    <property type="entry name" value="RPA"/>
    <property type="match status" value="1"/>
</dbReference>
<dbReference type="AlphaFoldDB" id="A0A928VVT2"/>
<proteinExistence type="predicted"/>
<sequence>MSSDRKQGELFSDLEHFVDGRDELNLAEFPLATLSNRVSAKTETLEFSDRILDKGTRKSIERKLTITASEKYGLPTALDDEVILALVQLSKLQGFHSKTVRYTRYEILKILGWKDNGANYRRVKESLEKWLNVGLKYENAWWNPQEKTWMDESFHLLERLTTPVDEKGNKTHSFVWNEVVFESFRLGNLKSIDLGIYRRLKSPTAKRLFRLLDKKFYLKKHWEFDLHTLAFQKLGMSKSYHTGNLKQKLLPAIGELEEIGFIVPMEKKQRFKKLSCKLWRVIFDRAEETKCHARPKALSPTTARTKQLEARLTGLGVSKGKVKRLMARHRSEYLQHKVEILEYLLQGEGKLENPAGFLVKSIEEDYVAPAGFKSKEELIREKQAERETLRLVELAAQREKCRQEERAVKEEALALEKQRVVGDYLSSLAQEETQKLTSEALKTGNPNMLKLKGNAAKVYREQLLQNYVLGLIANASLKRQQSA</sequence>
<dbReference type="RefSeq" id="WP_264320459.1">
    <property type="nucleotide sequence ID" value="NZ_JADEXN010000063.1"/>
</dbReference>
<dbReference type="InterPro" id="IPR018777">
    <property type="entry name" value="Replication_initiator_prot_A"/>
</dbReference>
<accession>A0A928VVT2</accession>
<gene>
    <name evidence="2" type="ORF">IQ235_05275</name>
</gene>
<evidence type="ECO:0000313" key="3">
    <source>
        <dbReference type="Proteomes" id="UP000621799"/>
    </source>
</evidence>
<comment type="caution">
    <text evidence="2">The sequence shown here is derived from an EMBL/GenBank/DDBJ whole genome shotgun (WGS) entry which is preliminary data.</text>
</comment>
<keyword evidence="3" id="KW-1185">Reference proteome</keyword>
<protein>
    <submittedName>
        <fullName evidence="2">Replication initiator protein A</fullName>
    </submittedName>
</protein>